<organism evidence="12 13">
    <name type="scientific">Aciditerrimonas ferrireducens</name>
    <dbReference type="NCBI Taxonomy" id="667306"/>
    <lineage>
        <taxon>Bacteria</taxon>
        <taxon>Bacillati</taxon>
        <taxon>Actinomycetota</taxon>
        <taxon>Acidimicrobiia</taxon>
        <taxon>Acidimicrobiales</taxon>
        <taxon>Acidimicrobiaceae</taxon>
        <taxon>Aciditerrimonas</taxon>
    </lineage>
</organism>
<comment type="catalytic activity">
    <reaction evidence="9">
        <text>prephenate + NAD(+) = 3-(4-hydroxyphenyl)pyruvate + CO2 + NADH</text>
        <dbReference type="Rhea" id="RHEA:13869"/>
        <dbReference type="ChEBI" id="CHEBI:16526"/>
        <dbReference type="ChEBI" id="CHEBI:29934"/>
        <dbReference type="ChEBI" id="CHEBI:36242"/>
        <dbReference type="ChEBI" id="CHEBI:57540"/>
        <dbReference type="ChEBI" id="CHEBI:57945"/>
        <dbReference type="EC" id="1.3.1.12"/>
    </reaction>
</comment>
<dbReference type="PANTHER" id="PTHR21363">
    <property type="entry name" value="PREPHENATE DEHYDROGENASE"/>
    <property type="match status" value="1"/>
</dbReference>
<gene>
    <name evidence="12" type="ORF">ACFFRE_13210</name>
</gene>
<comment type="caution">
    <text evidence="12">The sequence shown here is derived from an EMBL/GenBank/DDBJ whole genome shotgun (WGS) entry which is preliminary data.</text>
</comment>
<dbReference type="InterPro" id="IPR045865">
    <property type="entry name" value="ACT-like_dom_sf"/>
</dbReference>
<dbReference type="Pfam" id="PF02153">
    <property type="entry name" value="PDH_N"/>
    <property type="match status" value="1"/>
</dbReference>
<proteinExistence type="inferred from homology"/>
<dbReference type="PROSITE" id="PS51671">
    <property type="entry name" value="ACT"/>
    <property type="match status" value="1"/>
</dbReference>
<dbReference type="SUPFAM" id="SSF51735">
    <property type="entry name" value="NAD(P)-binding Rossmann-fold domains"/>
    <property type="match status" value="1"/>
</dbReference>
<dbReference type="InterPro" id="IPR046826">
    <property type="entry name" value="PDH_N"/>
</dbReference>
<evidence type="ECO:0000256" key="5">
    <source>
        <dbReference type="ARBA" id="ARBA00022498"/>
    </source>
</evidence>
<dbReference type="RefSeq" id="WP_377790823.1">
    <property type="nucleotide sequence ID" value="NZ_JBHLYQ010000252.1"/>
</dbReference>
<evidence type="ECO:0000259" key="10">
    <source>
        <dbReference type="PROSITE" id="PS51176"/>
    </source>
</evidence>
<dbReference type="InterPro" id="IPR003099">
    <property type="entry name" value="Prephen_DH"/>
</dbReference>
<evidence type="ECO:0000256" key="3">
    <source>
        <dbReference type="ARBA" id="ARBA00012068"/>
    </source>
</evidence>
<comment type="pathway">
    <text evidence="1">Amino-acid biosynthesis; L-tyrosine biosynthesis; (4-hydroxyphenyl)pyruvate from prephenate (NAD(+) route): step 1/1.</text>
</comment>
<accession>A0ABV6C7W4</accession>
<evidence type="ECO:0000256" key="7">
    <source>
        <dbReference type="ARBA" id="ARBA00023027"/>
    </source>
</evidence>
<dbReference type="InterPro" id="IPR050812">
    <property type="entry name" value="Preph/Arog_dehydrog"/>
</dbReference>
<evidence type="ECO:0000256" key="8">
    <source>
        <dbReference type="ARBA" id="ARBA00023141"/>
    </source>
</evidence>
<dbReference type="Pfam" id="PF20463">
    <property type="entry name" value="PDH_C"/>
    <property type="match status" value="1"/>
</dbReference>
<dbReference type="Proteomes" id="UP001589788">
    <property type="component" value="Unassembled WGS sequence"/>
</dbReference>
<dbReference type="PROSITE" id="PS51176">
    <property type="entry name" value="PDH_ADH"/>
    <property type="match status" value="1"/>
</dbReference>
<keyword evidence="5" id="KW-0827">Tyrosine biosynthesis</keyword>
<reference evidence="12 13" key="1">
    <citation type="submission" date="2024-09" db="EMBL/GenBank/DDBJ databases">
        <authorList>
            <person name="Sun Q."/>
            <person name="Mori K."/>
        </authorList>
    </citation>
    <scope>NUCLEOTIDE SEQUENCE [LARGE SCALE GENOMIC DNA]</scope>
    <source>
        <strain evidence="12 13">JCM 15389</strain>
    </source>
</reference>
<sequence length="328" mass="33842">VSGRDQDPGVAAAALAAGAVDQVGEDPEADLVVVATPLGATTAVVRQVLATRPNPDLVVTDVAGVKAGVAHAVDDPRFVGGHPMAGSEQLGVAGADPTLFEGATWVLTPTARTDPEAFARVRAVVTSLGAEVVALEPARHDALVAVVSHVPHLTAATLMNLAATRAEEQAALLRLAAGGFRDMTRVAAGEPTIWPDVCLANRAAIVDTLDLLLDALRGLRDQVAEGDRAALLETLERAASARRALPVRGQAPRTLAEVRVPVPDRPGVLAEITTLAGSLGLNVWDVEIAHSAEGSRGVLVLVVDAQGVGGLLEALRRAGYRPSWQELA</sequence>
<evidence type="ECO:0000256" key="1">
    <source>
        <dbReference type="ARBA" id="ARBA00005067"/>
    </source>
</evidence>
<comment type="similarity">
    <text evidence="2">Belongs to the prephenate/arogenate dehydrogenase family.</text>
</comment>
<dbReference type="InterPro" id="IPR046825">
    <property type="entry name" value="PDH_C"/>
</dbReference>
<evidence type="ECO:0000256" key="9">
    <source>
        <dbReference type="ARBA" id="ARBA00049260"/>
    </source>
</evidence>
<dbReference type="Gene3D" id="3.40.50.720">
    <property type="entry name" value="NAD(P)-binding Rossmann-like Domain"/>
    <property type="match status" value="1"/>
</dbReference>
<dbReference type="EC" id="1.3.1.12" evidence="3"/>
<dbReference type="SUPFAM" id="SSF55021">
    <property type="entry name" value="ACT-like"/>
    <property type="match status" value="1"/>
</dbReference>
<dbReference type="Gene3D" id="1.10.3660.10">
    <property type="entry name" value="6-phosphogluconate dehydrogenase C-terminal like domain"/>
    <property type="match status" value="1"/>
</dbReference>
<dbReference type="Gene3D" id="3.30.70.260">
    <property type="match status" value="1"/>
</dbReference>
<dbReference type="SUPFAM" id="SSF48179">
    <property type="entry name" value="6-phosphogluconate dehydrogenase C-terminal domain-like"/>
    <property type="match status" value="1"/>
</dbReference>
<dbReference type="InterPro" id="IPR036291">
    <property type="entry name" value="NAD(P)-bd_dom_sf"/>
</dbReference>
<evidence type="ECO:0000256" key="6">
    <source>
        <dbReference type="ARBA" id="ARBA00023002"/>
    </source>
</evidence>
<dbReference type="EMBL" id="JBHLYQ010000252">
    <property type="protein sequence ID" value="MFC0083087.1"/>
    <property type="molecule type" value="Genomic_DNA"/>
</dbReference>
<evidence type="ECO:0000313" key="13">
    <source>
        <dbReference type="Proteomes" id="UP001589788"/>
    </source>
</evidence>
<feature type="domain" description="Prephenate/arogenate dehydrogenase" evidence="10">
    <location>
        <begin position="1"/>
        <end position="253"/>
    </location>
</feature>
<dbReference type="PANTHER" id="PTHR21363:SF0">
    <property type="entry name" value="PREPHENATE DEHYDROGENASE [NADP(+)]"/>
    <property type="match status" value="1"/>
</dbReference>
<dbReference type="InterPro" id="IPR008927">
    <property type="entry name" value="6-PGluconate_DH-like_C_sf"/>
</dbReference>
<feature type="non-terminal residue" evidence="12">
    <location>
        <position position="1"/>
    </location>
</feature>
<evidence type="ECO:0000259" key="11">
    <source>
        <dbReference type="PROSITE" id="PS51671"/>
    </source>
</evidence>
<keyword evidence="13" id="KW-1185">Reference proteome</keyword>
<keyword evidence="6" id="KW-0560">Oxidoreductase</keyword>
<evidence type="ECO:0000256" key="2">
    <source>
        <dbReference type="ARBA" id="ARBA00007964"/>
    </source>
</evidence>
<evidence type="ECO:0000256" key="4">
    <source>
        <dbReference type="ARBA" id="ARBA00016891"/>
    </source>
</evidence>
<feature type="domain" description="ACT" evidence="11">
    <location>
        <begin position="257"/>
        <end position="328"/>
    </location>
</feature>
<evidence type="ECO:0000313" key="12">
    <source>
        <dbReference type="EMBL" id="MFC0083087.1"/>
    </source>
</evidence>
<keyword evidence="7" id="KW-0520">NAD</keyword>
<keyword evidence="8" id="KW-0028">Amino-acid biosynthesis</keyword>
<keyword evidence="8" id="KW-0057">Aromatic amino acid biosynthesis</keyword>
<name>A0ABV6C7W4_9ACTN</name>
<dbReference type="InterPro" id="IPR002912">
    <property type="entry name" value="ACT_dom"/>
</dbReference>
<protein>
    <recommendedName>
        <fullName evidence="4">Prephenate dehydrogenase</fullName>
        <ecNumber evidence="3">1.3.1.12</ecNumber>
    </recommendedName>
</protein>